<dbReference type="EMBL" id="AACS02000004">
    <property type="protein sequence ID" value="EAU83313.2"/>
    <property type="molecule type" value="Genomic_DNA"/>
</dbReference>
<protein>
    <submittedName>
        <fullName evidence="1">Uncharacterized protein</fullName>
    </submittedName>
</protein>
<evidence type="ECO:0000313" key="2">
    <source>
        <dbReference type="Proteomes" id="UP000001861"/>
    </source>
</evidence>
<keyword evidence="2" id="KW-1185">Reference proteome</keyword>
<gene>
    <name evidence="1" type="ORF">CC1G_10754</name>
</gene>
<dbReference type="GeneID" id="6015104"/>
<dbReference type="HOGENOM" id="CLU_956502_0_0_1"/>
<organism evidence="1 2">
    <name type="scientific">Coprinopsis cinerea (strain Okayama-7 / 130 / ATCC MYA-4618 / FGSC 9003)</name>
    <name type="common">Inky cap fungus</name>
    <name type="synonym">Hormographiella aspergillata</name>
    <dbReference type="NCBI Taxonomy" id="240176"/>
    <lineage>
        <taxon>Eukaryota</taxon>
        <taxon>Fungi</taxon>
        <taxon>Dikarya</taxon>
        <taxon>Basidiomycota</taxon>
        <taxon>Agaricomycotina</taxon>
        <taxon>Agaricomycetes</taxon>
        <taxon>Agaricomycetidae</taxon>
        <taxon>Agaricales</taxon>
        <taxon>Agaricineae</taxon>
        <taxon>Psathyrellaceae</taxon>
        <taxon>Coprinopsis</taxon>
    </lineage>
</organism>
<name>A8P3B3_COPC7</name>
<dbReference type="InParanoid" id="A8P3B3"/>
<dbReference type="RefSeq" id="XP_001838512.2">
    <property type="nucleotide sequence ID" value="XM_001838460.2"/>
</dbReference>
<dbReference type="Proteomes" id="UP000001861">
    <property type="component" value="Unassembled WGS sequence"/>
</dbReference>
<accession>A8P3B3</accession>
<sequence>MSAFDDRAPLAESRIVALPNLQHFNFSGSAVKCATLLTHLHLPVELWFVMTCWSVDQAASRQLGAALSSSWFSAPFSQATSPVEHPLSKEFPMHHLEIRYQTPGSELVFTGSIAPGDIGNLPHYEIILGFSEPALPADDTISLPILPLRRIESLDLGRLRGSDTGPFCEAISEASPALGKIFTSDSTSELFVDWIRRDPALRSPANDPVPSEVEGETPPAPYFPKLKALAVIAQNFSSGLEIELVDALEARARLGCRLEELCLPSRPDPPPSLSGNGMEKLKGLAGIVELH</sequence>
<evidence type="ECO:0000313" key="1">
    <source>
        <dbReference type="EMBL" id="EAU83313.2"/>
    </source>
</evidence>
<comment type="caution">
    <text evidence="1">The sequence shown here is derived from an EMBL/GenBank/DDBJ whole genome shotgun (WGS) entry which is preliminary data.</text>
</comment>
<reference evidence="1 2" key="1">
    <citation type="journal article" date="2010" name="Proc. Natl. Acad. Sci. U.S.A.">
        <title>Insights into evolution of multicellular fungi from the assembled chromosomes of the mushroom Coprinopsis cinerea (Coprinus cinereus).</title>
        <authorList>
            <person name="Stajich J.E."/>
            <person name="Wilke S.K."/>
            <person name="Ahren D."/>
            <person name="Au C.H."/>
            <person name="Birren B.W."/>
            <person name="Borodovsky M."/>
            <person name="Burns C."/>
            <person name="Canback B."/>
            <person name="Casselton L.A."/>
            <person name="Cheng C.K."/>
            <person name="Deng J."/>
            <person name="Dietrich F.S."/>
            <person name="Fargo D.C."/>
            <person name="Farman M.L."/>
            <person name="Gathman A.C."/>
            <person name="Goldberg J."/>
            <person name="Guigo R."/>
            <person name="Hoegger P.J."/>
            <person name="Hooker J.B."/>
            <person name="Huggins A."/>
            <person name="James T.Y."/>
            <person name="Kamada T."/>
            <person name="Kilaru S."/>
            <person name="Kodira C."/>
            <person name="Kues U."/>
            <person name="Kupfer D."/>
            <person name="Kwan H.S."/>
            <person name="Lomsadze A."/>
            <person name="Li W."/>
            <person name="Lilly W.W."/>
            <person name="Ma L.J."/>
            <person name="Mackey A.J."/>
            <person name="Manning G."/>
            <person name="Martin F."/>
            <person name="Muraguchi H."/>
            <person name="Natvig D.O."/>
            <person name="Palmerini H."/>
            <person name="Ramesh M.A."/>
            <person name="Rehmeyer C.J."/>
            <person name="Roe B.A."/>
            <person name="Shenoy N."/>
            <person name="Stanke M."/>
            <person name="Ter-Hovhannisyan V."/>
            <person name="Tunlid A."/>
            <person name="Velagapudi R."/>
            <person name="Vision T.J."/>
            <person name="Zeng Q."/>
            <person name="Zolan M.E."/>
            <person name="Pukkila P.J."/>
        </authorList>
    </citation>
    <scope>NUCLEOTIDE SEQUENCE [LARGE SCALE GENOMIC DNA]</scope>
    <source>
        <strain evidence="2">Okayama-7 / 130 / ATCC MYA-4618 / FGSC 9003</strain>
    </source>
</reference>
<dbReference type="VEuPathDB" id="FungiDB:CC1G_10754"/>
<proteinExistence type="predicted"/>
<dbReference type="AlphaFoldDB" id="A8P3B3"/>
<dbReference type="KEGG" id="cci:CC1G_10754"/>